<comment type="caution">
    <text evidence="1">The sequence shown here is derived from an EMBL/GenBank/DDBJ whole genome shotgun (WGS) entry which is preliminary data.</text>
</comment>
<proteinExistence type="predicted"/>
<feature type="non-terminal residue" evidence="1">
    <location>
        <position position="1"/>
    </location>
</feature>
<protein>
    <submittedName>
        <fullName evidence="1">Uncharacterized protein</fullName>
    </submittedName>
</protein>
<sequence length="48" mass="5752">AEQKPDSINNEIPNYPTTHHKKITSGIYKQCYDHKQKTRLEYTKKMMI</sequence>
<dbReference type="EMBL" id="BARW01037987">
    <property type="protein sequence ID" value="GAJ19608.1"/>
    <property type="molecule type" value="Genomic_DNA"/>
</dbReference>
<reference evidence="1" key="1">
    <citation type="journal article" date="2014" name="Front. Microbiol.">
        <title>High frequency of phylogenetically diverse reductive dehalogenase-homologous genes in deep subseafloor sedimentary metagenomes.</title>
        <authorList>
            <person name="Kawai M."/>
            <person name="Futagami T."/>
            <person name="Toyoda A."/>
            <person name="Takaki Y."/>
            <person name="Nishi S."/>
            <person name="Hori S."/>
            <person name="Arai W."/>
            <person name="Tsubouchi T."/>
            <person name="Morono Y."/>
            <person name="Uchiyama I."/>
            <person name="Ito T."/>
            <person name="Fujiyama A."/>
            <person name="Inagaki F."/>
            <person name="Takami H."/>
        </authorList>
    </citation>
    <scope>NUCLEOTIDE SEQUENCE</scope>
    <source>
        <strain evidence="1">Expedition CK06-06</strain>
    </source>
</reference>
<gene>
    <name evidence="1" type="ORF">S12H4_58472</name>
</gene>
<name>X1UQ55_9ZZZZ</name>
<evidence type="ECO:0000313" key="1">
    <source>
        <dbReference type="EMBL" id="GAJ19608.1"/>
    </source>
</evidence>
<accession>X1UQ55</accession>
<organism evidence="1">
    <name type="scientific">marine sediment metagenome</name>
    <dbReference type="NCBI Taxonomy" id="412755"/>
    <lineage>
        <taxon>unclassified sequences</taxon>
        <taxon>metagenomes</taxon>
        <taxon>ecological metagenomes</taxon>
    </lineage>
</organism>
<dbReference type="AlphaFoldDB" id="X1UQ55"/>